<dbReference type="OrthoDB" id="925894at2"/>
<dbReference type="Gene3D" id="2.60.40.10">
    <property type="entry name" value="Immunoglobulins"/>
    <property type="match status" value="1"/>
</dbReference>
<dbReference type="SUPFAM" id="SSF49299">
    <property type="entry name" value="PKD domain"/>
    <property type="match status" value="1"/>
</dbReference>
<dbReference type="InterPro" id="IPR013783">
    <property type="entry name" value="Ig-like_fold"/>
</dbReference>
<evidence type="ECO:0000313" key="1">
    <source>
        <dbReference type="EMBL" id="RRB10416.1"/>
    </source>
</evidence>
<proteinExistence type="predicted"/>
<dbReference type="EMBL" id="RQJP01000007">
    <property type="protein sequence ID" value="RRB10416.1"/>
    <property type="molecule type" value="Genomic_DNA"/>
</dbReference>
<dbReference type="Proteomes" id="UP000274271">
    <property type="component" value="Unassembled WGS sequence"/>
</dbReference>
<dbReference type="NCBIfam" id="TIGR04183">
    <property type="entry name" value="Por_Secre_tail"/>
    <property type="match status" value="1"/>
</dbReference>
<dbReference type="AlphaFoldDB" id="A0A3P1CBH3"/>
<keyword evidence="2" id="KW-1185">Reference proteome</keyword>
<reference evidence="1 2" key="1">
    <citation type="submission" date="2018-11" db="EMBL/GenBank/DDBJ databases">
        <authorList>
            <person name="Zhou Z."/>
            <person name="Wang G."/>
        </authorList>
    </citation>
    <scope>NUCLEOTIDE SEQUENCE [LARGE SCALE GENOMIC DNA]</scope>
    <source>
        <strain evidence="1 2">KCTC42998</strain>
    </source>
</reference>
<comment type="caution">
    <text evidence="1">The sequence shown here is derived from an EMBL/GenBank/DDBJ whole genome shotgun (WGS) entry which is preliminary data.</text>
</comment>
<gene>
    <name evidence="1" type="ORF">EHT87_29785</name>
</gene>
<sequence length="452" mass="49514">MNFSFIGLSVRLSKAFCRSLSSRCLLTFLFLIVSISMYAQPLSCNQCTSGDIKFQKTYIAAPSGGPLSNSCTPGSSVSANLCIEFNVASSTRYGFYMAIQYTINSTPYSFTQCYSETLDQGLVTKCLPITYTCGSTVTLNSVLIAWGNQQRDLNTFCQPGNLNCSSLNPKCFSDNTELPLVEAPLIGNFTNAASCQGSNPFQTVAFSGTATGGTGPYTFDWDLDGNGTFEILNQLTPSFTYASGTAVSVKMRVTDSSNPVNTDQQTYTLTPAPCSVLPVTLSRFDAKEKNNTALLSWETAQEVDNDYFLIEYSLDGNSFEALGRVNGNGTTEQIHTYSFVHTTPAIGINYYRLRQTDTNGRFTTSKIKSIIVRANGELVIRQNPVRDVLTILGLEKAATIQIVDLKGHALYQTTAETGQLKVPIPSSWANGLYLVRVMDHYGRQTFRFIVEK</sequence>
<dbReference type="CDD" id="cd00146">
    <property type="entry name" value="PKD"/>
    <property type="match status" value="1"/>
</dbReference>
<dbReference type="InterPro" id="IPR026444">
    <property type="entry name" value="Secre_tail"/>
</dbReference>
<organism evidence="1 2">
    <name type="scientific">Larkinella knui</name>
    <dbReference type="NCBI Taxonomy" id="2025310"/>
    <lineage>
        <taxon>Bacteria</taxon>
        <taxon>Pseudomonadati</taxon>
        <taxon>Bacteroidota</taxon>
        <taxon>Cytophagia</taxon>
        <taxon>Cytophagales</taxon>
        <taxon>Spirosomataceae</taxon>
        <taxon>Larkinella</taxon>
    </lineage>
</organism>
<evidence type="ECO:0000313" key="2">
    <source>
        <dbReference type="Proteomes" id="UP000274271"/>
    </source>
</evidence>
<name>A0A3P1CBH3_9BACT</name>
<protein>
    <submittedName>
        <fullName evidence="1">T9SS C-terminal target domain-containing protein</fullName>
    </submittedName>
</protein>
<dbReference type="InterPro" id="IPR035986">
    <property type="entry name" value="PKD_dom_sf"/>
</dbReference>
<accession>A0A3P1CBH3</accession>